<dbReference type="InterPro" id="IPR033467">
    <property type="entry name" value="Tesmin/TSO1-like_CXC"/>
</dbReference>
<proteinExistence type="predicted"/>
<reference evidence="3 4" key="1">
    <citation type="submission" date="2022-05" db="EMBL/GenBank/DDBJ databases">
        <authorList>
            <consortium name="Genoscope - CEA"/>
            <person name="William W."/>
        </authorList>
    </citation>
    <scope>NUCLEOTIDE SEQUENCE [LARGE SCALE GENOMIC DNA]</scope>
</reference>
<keyword evidence="4" id="KW-1185">Reference proteome</keyword>
<accession>A0ABN8S4W2</accession>
<sequence>MAKSVNFQLCIICQVIGEDNLVEKPSSHEKLLSAIKERAKYGDVKLAELWSVLKDVPFKEIEEKVSWHRKCYQDTTHSGMLKRARERYEREVAGPDESRRKPSNSPQGLLTRSKTAPYDRVVCFFCDGEAKYQQPLHMVSTKSAGSSLEAAVKTSGDPKLLVKLSTALDGQDAHAIDVKYHKNCWAKNVTGVLRKSSITEGHGEETSEIAAKIEFLTMTETALNSGEIMNMAQLQDAFECICRENNVQSKSWNRKSIKELIQREVEGVEFHKPKRVNESERISVKRCRDSAIHLSESLNKTTACEMKTLYDAALILRKAINKSERWIFAGSLDTLSNKHCPEELHCFFRWIIQGPNNTLSDEEKCNEVRKRAMHLAQSTISMCLTERQVKNRKSQAINTTREMPQQLAVSLAIHQAIRSKEIVNLLHGFGMAVEYNRLLRVESQIEKTVLQRMEKEGGMYLPPDIVKGRHVFFAIDNVDFAEDTPDGKRTLHGTAMAIYQATDLDDEQPVLRLEESTNCSRTVRELPDSFTALQECPAPSPKPIFPLHPRFGLMEEHEIPIIVSRDEFAWLFSRTFNAGRIENDEDQARVPVWSGYNSLMARNDLNHLILRPGELHIVMAMLRTIGAYIDSSGIDMCWIESELYGPSTVKQILDGNHVKRGEKAHMITLQALFALYLDEFLKTLPELRQCLENLSREVIEAFKEGDKEKIERAHQCFVDGISSSKVIEKMLEFDAANNRSPLFVVMRHYMCMIMEMFAFIRSVRSGNWKLHLITLEQFTKYFFAHDRLNYSRMIPLYLAEMASLEASDPSIHQEFMNGNWVVNKNNRVSFCAVGADNALEHLNRSMKVSGGLVAITQNESARAKFFLIAPELARLSSEAKSMAGVSLHTPEQHHTLSAAIVAREDKGVQQLIAAIKSFTNPFSVSKDSASNNDLYNLVTKVVMSEEIKNDLCQQSEIGRKLFNTFVDERLKTGKVNLWSTMKKRKLKTWKSSCKVIKMKTAVKVVELKEDRSLFARLMMICKSRPEVDIKEAIALYEFSVVPRSLFAPDGTMLHCSCKSALMHILEKLTGESSSEVTRQTSSPNAEVQFKVAIVDGMAEIQSLDKPEWIKTCKHLAEHFNNRLFSKYDENQEIRLIFDRYDVPSSLKSATRTRRQGLEDPVYYRISDSTHIAKVPLKKLLSHTKTKAELTTFLAKKVKERGQVLRRQLVVAWGKECEATHKDMGHLQSDHEEADTKIILHAVDATADGATDLTIHSPDTDVLVLAIRRSSEMCLNTSFVTGRGTSHRSIKLQPIAEALGPEKTAALPAFHAITGADNTGSLSGKGKVSCWKAFLEADDSVLNALAKLGREEEPGTDIKVGIERFVCQLYLPRTDITTVKELRWFLFRKKQAESDKLPPTQAALHQAILRAHFQLLVWNKDTEPNPVLPSPSDYGWVMENAEWVPVMTTLPPAPEAVIELVKCGCSKERCSTNRCQCRRAGLLCTDLCSCSDDSECENQHDDDQYQYDEDESDEDECSDE</sequence>
<feature type="region of interest" description="Disordered" evidence="1">
    <location>
        <begin position="90"/>
        <end position="111"/>
    </location>
</feature>
<evidence type="ECO:0000313" key="3">
    <source>
        <dbReference type="EMBL" id="CAH3185187.1"/>
    </source>
</evidence>
<dbReference type="PANTHER" id="PTHR47018:SF3">
    <property type="entry name" value="MYCBP-ASSOCIATED PROTEIN"/>
    <property type="match status" value="1"/>
</dbReference>
<dbReference type="SMART" id="SM01114">
    <property type="entry name" value="CXC"/>
    <property type="match status" value="1"/>
</dbReference>
<dbReference type="PANTHER" id="PTHR47018">
    <property type="entry name" value="CXC DOMAIN-CONTAINING PROTEIN-RELATED"/>
    <property type="match status" value="1"/>
</dbReference>
<evidence type="ECO:0000259" key="2">
    <source>
        <dbReference type="SMART" id="SM01114"/>
    </source>
</evidence>
<evidence type="ECO:0000256" key="1">
    <source>
        <dbReference type="SAM" id="MobiDB-lite"/>
    </source>
</evidence>
<organism evidence="3 4">
    <name type="scientific">Porites lobata</name>
    <dbReference type="NCBI Taxonomy" id="104759"/>
    <lineage>
        <taxon>Eukaryota</taxon>
        <taxon>Metazoa</taxon>
        <taxon>Cnidaria</taxon>
        <taxon>Anthozoa</taxon>
        <taxon>Hexacorallia</taxon>
        <taxon>Scleractinia</taxon>
        <taxon>Fungiina</taxon>
        <taxon>Poritidae</taxon>
        <taxon>Porites</taxon>
    </lineage>
</organism>
<feature type="compositionally biased region" description="Acidic residues" evidence="1">
    <location>
        <begin position="1503"/>
        <end position="1519"/>
    </location>
</feature>
<gene>
    <name evidence="3" type="ORF">PLOB_00032168</name>
</gene>
<feature type="domain" description="Tesmin/TSO1-like CXC" evidence="2">
    <location>
        <begin position="1457"/>
        <end position="1501"/>
    </location>
</feature>
<dbReference type="EMBL" id="CALNXK010000415">
    <property type="protein sequence ID" value="CAH3185187.1"/>
    <property type="molecule type" value="Genomic_DNA"/>
</dbReference>
<dbReference type="Proteomes" id="UP001159405">
    <property type="component" value="Unassembled WGS sequence"/>
</dbReference>
<comment type="caution">
    <text evidence="3">The sequence shown here is derived from an EMBL/GenBank/DDBJ whole genome shotgun (WGS) entry which is preliminary data.</text>
</comment>
<protein>
    <recommendedName>
        <fullName evidence="2">Tesmin/TSO1-like CXC domain-containing protein</fullName>
    </recommendedName>
</protein>
<evidence type="ECO:0000313" key="4">
    <source>
        <dbReference type="Proteomes" id="UP001159405"/>
    </source>
</evidence>
<name>A0ABN8S4W2_9CNID</name>
<feature type="region of interest" description="Disordered" evidence="1">
    <location>
        <begin position="1492"/>
        <end position="1519"/>
    </location>
</feature>
<feature type="compositionally biased region" description="Basic and acidic residues" evidence="1">
    <location>
        <begin position="90"/>
        <end position="100"/>
    </location>
</feature>